<evidence type="ECO:0000259" key="3">
    <source>
        <dbReference type="PROSITE" id="PS50026"/>
    </source>
</evidence>
<dbReference type="PROSITE" id="PS50092">
    <property type="entry name" value="TSP1"/>
    <property type="match status" value="1"/>
</dbReference>
<dbReference type="InterPro" id="IPR054019">
    <property type="entry name" value="CFP_TSR_C"/>
</dbReference>
<evidence type="ECO:0000256" key="2">
    <source>
        <dbReference type="SAM" id="SignalP"/>
    </source>
</evidence>
<organism evidence="4 5">
    <name type="scientific">Fasciolopsis buskii</name>
    <dbReference type="NCBI Taxonomy" id="27845"/>
    <lineage>
        <taxon>Eukaryota</taxon>
        <taxon>Metazoa</taxon>
        <taxon>Spiralia</taxon>
        <taxon>Lophotrochozoa</taxon>
        <taxon>Platyhelminthes</taxon>
        <taxon>Trematoda</taxon>
        <taxon>Digenea</taxon>
        <taxon>Plagiorchiida</taxon>
        <taxon>Echinostomata</taxon>
        <taxon>Echinostomatoidea</taxon>
        <taxon>Fasciolidae</taxon>
        <taxon>Fasciolopsis</taxon>
    </lineage>
</organism>
<dbReference type="InterPro" id="IPR000884">
    <property type="entry name" value="TSP1_rpt"/>
</dbReference>
<comment type="caution">
    <text evidence="4">The sequence shown here is derived from an EMBL/GenBank/DDBJ whole genome shotgun (WGS) entry which is preliminary data.</text>
</comment>
<dbReference type="OrthoDB" id="446173at2759"/>
<sequence>MYSLELILPIGTMLSFILRVHALKETFCGDFSPSLMSLESTETWLPFFGTQLDTLEQTTNILHSSSANDLISHWCLKNCHVTERCRQDLRSLWIDLLVAHARESRENSDHLKDLRTDYVYYQRSKSTPPAAKVIEMFQTSCIAACYLLLKLVKDLSLFRCTCTDPCSVQRSCSQTNCTTLGIFEHQYKCVCSDKKVWDEEVYSCISKELYALRTGSTEVTNCICKPQYTGDTCSKNADACEQRIQHPYLPNGGLLIAGNTACNVNKKGNSCQSFITAEGDLYYRCRCNGHTWIPNPELQYDNCLKRRTMCDSVICVFGKCVTTTSGTKPVCICVPGYSGKTCTEWVGEWTEWSPWDLCRPACGDVRMTVRSRDCLSMMDGVPIKRECRGPAIEYARCAEHLCARSEGTYIASYFAIRQNAIAASVSTAAIACATISTTWLIFCWSNLSSMVRLFFTAWRLYYHR</sequence>
<protein>
    <submittedName>
        <fullName evidence="4">Protein jagged-1a</fullName>
    </submittedName>
</protein>
<dbReference type="InterPro" id="IPR036383">
    <property type="entry name" value="TSP1_rpt_sf"/>
</dbReference>
<dbReference type="PROSITE" id="PS50026">
    <property type="entry name" value="EGF_3"/>
    <property type="match status" value="1"/>
</dbReference>
<comment type="caution">
    <text evidence="1">Lacks conserved residue(s) required for the propagation of feature annotation.</text>
</comment>
<keyword evidence="1" id="KW-1015">Disulfide bond</keyword>
<dbReference type="PROSITE" id="PS01186">
    <property type="entry name" value="EGF_2"/>
    <property type="match status" value="1"/>
</dbReference>
<dbReference type="Gene3D" id="2.10.25.10">
    <property type="entry name" value="Laminin"/>
    <property type="match status" value="1"/>
</dbReference>
<evidence type="ECO:0000313" key="5">
    <source>
        <dbReference type="Proteomes" id="UP000728185"/>
    </source>
</evidence>
<dbReference type="Proteomes" id="UP000728185">
    <property type="component" value="Unassembled WGS sequence"/>
</dbReference>
<dbReference type="SUPFAM" id="SSF57196">
    <property type="entry name" value="EGF/Laminin"/>
    <property type="match status" value="1"/>
</dbReference>
<feature type="chain" id="PRO_5034903589" evidence="2">
    <location>
        <begin position="23"/>
        <end position="464"/>
    </location>
</feature>
<dbReference type="AlphaFoldDB" id="A0A8E0VNP3"/>
<accession>A0A8E0VNP3</accession>
<name>A0A8E0VNP3_9TREM</name>
<dbReference type="PROSITE" id="PS00022">
    <property type="entry name" value="EGF_1"/>
    <property type="match status" value="1"/>
</dbReference>
<evidence type="ECO:0000313" key="4">
    <source>
        <dbReference type="EMBL" id="KAA0199382.1"/>
    </source>
</evidence>
<keyword evidence="1" id="KW-0245">EGF-like domain</keyword>
<feature type="signal peptide" evidence="2">
    <location>
        <begin position="1"/>
        <end position="22"/>
    </location>
</feature>
<reference evidence="4" key="1">
    <citation type="submission" date="2019-05" db="EMBL/GenBank/DDBJ databases">
        <title>Annotation for the trematode Fasciolopsis buski.</title>
        <authorList>
            <person name="Choi Y.-J."/>
        </authorList>
    </citation>
    <scope>NUCLEOTIDE SEQUENCE</scope>
    <source>
        <strain evidence="4">HT</strain>
        <tissue evidence="4">Whole worm</tissue>
    </source>
</reference>
<keyword evidence="5" id="KW-1185">Reference proteome</keyword>
<dbReference type="Pfam" id="PF22195">
    <property type="entry name" value="TSP1_CFP_C"/>
    <property type="match status" value="1"/>
</dbReference>
<dbReference type="Gene3D" id="2.20.100.10">
    <property type="entry name" value="Thrombospondin type-1 (TSP1) repeat"/>
    <property type="match status" value="1"/>
</dbReference>
<dbReference type="EMBL" id="LUCM01001158">
    <property type="protein sequence ID" value="KAA0199382.1"/>
    <property type="molecule type" value="Genomic_DNA"/>
</dbReference>
<keyword evidence="2" id="KW-0732">Signal</keyword>
<feature type="domain" description="EGF-like" evidence="3">
    <location>
        <begin position="311"/>
        <end position="343"/>
    </location>
</feature>
<dbReference type="SUPFAM" id="SSF82895">
    <property type="entry name" value="TSP-1 type 1 repeat"/>
    <property type="match status" value="1"/>
</dbReference>
<gene>
    <name evidence="4" type="ORF">FBUS_03544</name>
</gene>
<evidence type="ECO:0000256" key="1">
    <source>
        <dbReference type="PROSITE-ProRule" id="PRU00076"/>
    </source>
</evidence>
<feature type="disulfide bond" evidence="1">
    <location>
        <begin position="333"/>
        <end position="342"/>
    </location>
</feature>
<dbReference type="InterPro" id="IPR000742">
    <property type="entry name" value="EGF"/>
</dbReference>
<proteinExistence type="predicted"/>